<dbReference type="GO" id="GO:0006897">
    <property type="term" value="P:endocytosis"/>
    <property type="evidence" value="ECO:0007669"/>
    <property type="project" value="TreeGrafter"/>
</dbReference>
<sequence>MSTVWLRIWRWRHAFWFFFRARLEVARNPRKDCLRIFNLYCMSRRGVENPAQKTLDVQSNGNTKTFSGLFSPNNDCETDSSLGSHLEELADEMSSDDFVMTETVVISTSAYALKRKELMELTRDLFAMGAQTLIDLPRIAVIGGQSAGKSSLVEAVSGINVPRDSGTCTRCPVECSLIGNAAEWSCQIFLRFDFDKDGQALSQPTKFEFSPRLTDKADVEIWIRRAQAAILSPHHDHRIFQARTAQEIRDLLKTDPNMLKFSRNIVCVNIMDPDATDLSFVDLPGLIQNETEAAIKLVRELVEVNIRGESTLILVTIPASDDMENQQAVRLAREADPQGKRIIGILTKPDTLTKGATSARQKWKAVLEGTAHPLKHGYYCVRLPDDDERNRGIGRDEAEKIASEFFDSTDPWDEIIGNQRTRFGVPNFIFNMSNLLMGVIESALPKLKADVNRLSLENLALRARLPLQLTSDPAAELLRMITGFCADVRSIVYGEKQDDMRLVQSNRALYAIFKKAVRATAPDFRPFEDHTRYRLPLLKGEPEFDDEYVMRDAGVRVMNLWTVRGVVQQSIGWELKNNVPFAAKKTLIQGFTALWNTPAIACFKAVYAGLVNTVQMLIEKYFGTFDRLRDRISVAVERQIVECRGAANQALLSLLKLENAPLFTQNDYYFEDARCKWLAHYHEVRRDRHIHLQRAALAKAQAETPYSTDEEDEDEDTSVFAGVKGESSDQSALRALAMRGYGGIKLSNLKCLHPQEDFENELVVMADVRAYFQVAYKRIIDYVPLAIEHALNQAFAEGLQDQLFANLDFTSEDASERFKELMSENPIVAAKRRELEDKRRRLADIQRKLNEFKI</sequence>
<dbReference type="InterPro" id="IPR027417">
    <property type="entry name" value="P-loop_NTPase"/>
</dbReference>
<evidence type="ECO:0008006" key="8">
    <source>
        <dbReference type="Google" id="ProtNLM"/>
    </source>
</evidence>
<dbReference type="InterPro" id="IPR022812">
    <property type="entry name" value="Dynamin"/>
</dbReference>
<dbReference type="GO" id="GO:0005739">
    <property type="term" value="C:mitochondrion"/>
    <property type="evidence" value="ECO:0007669"/>
    <property type="project" value="TreeGrafter"/>
</dbReference>
<evidence type="ECO:0000259" key="4">
    <source>
        <dbReference type="PROSITE" id="PS51388"/>
    </source>
</evidence>
<dbReference type="PRINTS" id="PR00195">
    <property type="entry name" value="DYNAMIN"/>
</dbReference>
<dbReference type="Gene3D" id="1.20.120.1240">
    <property type="entry name" value="Dynamin, middle domain"/>
    <property type="match status" value="1"/>
</dbReference>
<keyword evidence="2" id="KW-0342">GTP-binding</keyword>
<dbReference type="OrthoDB" id="5061070at2759"/>
<dbReference type="HOGENOM" id="CLU_008964_4_1_1"/>
<dbReference type="GO" id="GO:0003924">
    <property type="term" value="F:GTPase activity"/>
    <property type="evidence" value="ECO:0007669"/>
    <property type="project" value="InterPro"/>
</dbReference>
<dbReference type="CDD" id="cd08771">
    <property type="entry name" value="DLP_1"/>
    <property type="match status" value="1"/>
</dbReference>
<dbReference type="PANTHER" id="PTHR11566">
    <property type="entry name" value="DYNAMIN"/>
    <property type="match status" value="1"/>
</dbReference>
<dbReference type="Pfam" id="PF01031">
    <property type="entry name" value="Dynamin_M"/>
    <property type="match status" value="1"/>
</dbReference>
<dbReference type="GO" id="GO:0008017">
    <property type="term" value="F:microtubule binding"/>
    <property type="evidence" value="ECO:0007669"/>
    <property type="project" value="TreeGrafter"/>
</dbReference>
<dbReference type="Pfam" id="PF00350">
    <property type="entry name" value="Dynamin_N"/>
    <property type="match status" value="1"/>
</dbReference>
<dbReference type="InterPro" id="IPR030381">
    <property type="entry name" value="G_DYNAMIN_dom"/>
</dbReference>
<dbReference type="eggNOG" id="KOG0446">
    <property type="taxonomic scope" value="Eukaryota"/>
</dbReference>
<dbReference type="InterPro" id="IPR001401">
    <property type="entry name" value="Dynamin_GTPase"/>
</dbReference>
<evidence type="ECO:0000256" key="1">
    <source>
        <dbReference type="ARBA" id="ARBA00022741"/>
    </source>
</evidence>
<feature type="signal peptide" evidence="3">
    <location>
        <begin position="1"/>
        <end position="26"/>
    </location>
</feature>
<dbReference type="GO" id="GO:0005874">
    <property type="term" value="C:microtubule"/>
    <property type="evidence" value="ECO:0007669"/>
    <property type="project" value="TreeGrafter"/>
</dbReference>
<dbReference type="EMBL" id="JH687556">
    <property type="protein sequence ID" value="EIN04192.1"/>
    <property type="molecule type" value="Genomic_DNA"/>
</dbReference>
<dbReference type="KEGG" id="psq:PUNSTDRAFT_146674"/>
<evidence type="ECO:0000256" key="2">
    <source>
        <dbReference type="ARBA" id="ARBA00023134"/>
    </source>
</evidence>
<feature type="domain" description="Dynamin-type G" evidence="5">
    <location>
        <begin position="133"/>
        <end position="445"/>
    </location>
</feature>
<dbReference type="GO" id="GO:0048312">
    <property type="term" value="P:intracellular distribution of mitochondria"/>
    <property type="evidence" value="ECO:0007669"/>
    <property type="project" value="TreeGrafter"/>
</dbReference>
<evidence type="ECO:0000259" key="5">
    <source>
        <dbReference type="PROSITE" id="PS51718"/>
    </source>
</evidence>
<dbReference type="GO" id="GO:0000266">
    <property type="term" value="P:mitochondrial fission"/>
    <property type="evidence" value="ECO:0007669"/>
    <property type="project" value="TreeGrafter"/>
</dbReference>
<dbReference type="PROSITE" id="PS51718">
    <property type="entry name" value="G_DYNAMIN_2"/>
    <property type="match status" value="1"/>
</dbReference>
<dbReference type="InterPro" id="IPR003130">
    <property type="entry name" value="GED"/>
</dbReference>
<dbReference type="SMART" id="SM00302">
    <property type="entry name" value="GED"/>
    <property type="match status" value="1"/>
</dbReference>
<name>R7S319_PUNST</name>
<accession>R7S319</accession>
<protein>
    <recommendedName>
        <fullName evidence="8">P-loop containing nucleoside triphosphate hydrolase protein</fullName>
    </recommendedName>
</protein>
<keyword evidence="7" id="KW-1185">Reference proteome</keyword>
<dbReference type="GO" id="GO:0016020">
    <property type="term" value="C:membrane"/>
    <property type="evidence" value="ECO:0007669"/>
    <property type="project" value="TreeGrafter"/>
</dbReference>
<dbReference type="RefSeq" id="XP_007388663.1">
    <property type="nucleotide sequence ID" value="XM_007388601.1"/>
</dbReference>
<dbReference type="PANTHER" id="PTHR11566:SF21">
    <property type="entry name" value="DYNAMIN RELATED PROTEIN 1, ISOFORM A"/>
    <property type="match status" value="1"/>
</dbReference>
<evidence type="ECO:0000256" key="3">
    <source>
        <dbReference type="SAM" id="SignalP"/>
    </source>
</evidence>
<dbReference type="GO" id="GO:0016559">
    <property type="term" value="P:peroxisome fission"/>
    <property type="evidence" value="ECO:0007669"/>
    <property type="project" value="TreeGrafter"/>
</dbReference>
<dbReference type="SMART" id="SM00053">
    <property type="entry name" value="DYNc"/>
    <property type="match status" value="1"/>
</dbReference>
<keyword evidence="1" id="KW-0547">Nucleotide-binding</keyword>
<evidence type="ECO:0000313" key="7">
    <source>
        <dbReference type="Proteomes" id="UP000054196"/>
    </source>
</evidence>
<organism evidence="6 7">
    <name type="scientific">Punctularia strigosozonata (strain HHB-11173)</name>
    <name type="common">White-rot fungus</name>
    <dbReference type="NCBI Taxonomy" id="741275"/>
    <lineage>
        <taxon>Eukaryota</taxon>
        <taxon>Fungi</taxon>
        <taxon>Dikarya</taxon>
        <taxon>Basidiomycota</taxon>
        <taxon>Agaricomycotina</taxon>
        <taxon>Agaricomycetes</taxon>
        <taxon>Corticiales</taxon>
        <taxon>Punctulariaceae</taxon>
        <taxon>Punctularia</taxon>
    </lineage>
</organism>
<dbReference type="Gene3D" id="3.40.50.300">
    <property type="entry name" value="P-loop containing nucleotide triphosphate hydrolases"/>
    <property type="match status" value="1"/>
</dbReference>
<dbReference type="PROSITE" id="PS51388">
    <property type="entry name" value="GED"/>
    <property type="match status" value="1"/>
</dbReference>
<evidence type="ECO:0000313" key="6">
    <source>
        <dbReference type="EMBL" id="EIN04192.1"/>
    </source>
</evidence>
<dbReference type="InterPro" id="IPR045063">
    <property type="entry name" value="Dynamin_N"/>
</dbReference>
<dbReference type="InterPro" id="IPR000375">
    <property type="entry name" value="Dynamin_stalk"/>
</dbReference>
<proteinExistence type="predicted"/>
<dbReference type="SUPFAM" id="SSF52540">
    <property type="entry name" value="P-loop containing nucleoside triphosphate hydrolases"/>
    <property type="match status" value="1"/>
</dbReference>
<gene>
    <name evidence="6" type="ORF">PUNSTDRAFT_146674</name>
</gene>
<dbReference type="Pfam" id="PF02212">
    <property type="entry name" value="GED"/>
    <property type="match status" value="1"/>
</dbReference>
<dbReference type="InterPro" id="IPR020850">
    <property type="entry name" value="GED_dom"/>
</dbReference>
<dbReference type="OMA" id="DECTGWE"/>
<keyword evidence="3" id="KW-0732">Signal</keyword>
<dbReference type="AlphaFoldDB" id="R7S319"/>
<reference evidence="7" key="1">
    <citation type="journal article" date="2012" name="Science">
        <title>The Paleozoic origin of enzymatic lignin decomposition reconstructed from 31 fungal genomes.</title>
        <authorList>
            <person name="Floudas D."/>
            <person name="Binder M."/>
            <person name="Riley R."/>
            <person name="Barry K."/>
            <person name="Blanchette R.A."/>
            <person name="Henrissat B."/>
            <person name="Martinez A.T."/>
            <person name="Otillar R."/>
            <person name="Spatafora J.W."/>
            <person name="Yadav J.S."/>
            <person name="Aerts A."/>
            <person name="Benoit I."/>
            <person name="Boyd A."/>
            <person name="Carlson A."/>
            <person name="Copeland A."/>
            <person name="Coutinho P.M."/>
            <person name="de Vries R.P."/>
            <person name="Ferreira P."/>
            <person name="Findley K."/>
            <person name="Foster B."/>
            <person name="Gaskell J."/>
            <person name="Glotzer D."/>
            <person name="Gorecki P."/>
            <person name="Heitman J."/>
            <person name="Hesse C."/>
            <person name="Hori C."/>
            <person name="Igarashi K."/>
            <person name="Jurgens J.A."/>
            <person name="Kallen N."/>
            <person name="Kersten P."/>
            <person name="Kohler A."/>
            <person name="Kuees U."/>
            <person name="Kumar T.K.A."/>
            <person name="Kuo A."/>
            <person name="LaButti K."/>
            <person name="Larrondo L.F."/>
            <person name="Lindquist E."/>
            <person name="Ling A."/>
            <person name="Lombard V."/>
            <person name="Lucas S."/>
            <person name="Lundell T."/>
            <person name="Martin R."/>
            <person name="McLaughlin D.J."/>
            <person name="Morgenstern I."/>
            <person name="Morin E."/>
            <person name="Murat C."/>
            <person name="Nagy L.G."/>
            <person name="Nolan M."/>
            <person name="Ohm R.A."/>
            <person name="Patyshakuliyeva A."/>
            <person name="Rokas A."/>
            <person name="Ruiz-Duenas F.J."/>
            <person name="Sabat G."/>
            <person name="Salamov A."/>
            <person name="Samejima M."/>
            <person name="Schmutz J."/>
            <person name="Slot J.C."/>
            <person name="St John F."/>
            <person name="Stenlid J."/>
            <person name="Sun H."/>
            <person name="Sun S."/>
            <person name="Syed K."/>
            <person name="Tsang A."/>
            <person name="Wiebenga A."/>
            <person name="Young D."/>
            <person name="Pisabarro A."/>
            <person name="Eastwood D.C."/>
            <person name="Martin F."/>
            <person name="Cullen D."/>
            <person name="Grigoriev I.V."/>
            <person name="Hibbett D.S."/>
        </authorList>
    </citation>
    <scope>NUCLEOTIDE SEQUENCE [LARGE SCALE GENOMIC DNA]</scope>
    <source>
        <strain evidence="7">HHB-11173 SS5</strain>
    </source>
</reference>
<feature type="chain" id="PRO_5005709604" description="P-loop containing nucleoside triphosphate hydrolase protein" evidence="3">
    <location>
        <begin position="27"/>
        <end position="854"/>
    </location>
</feature>
<feature type="domain" description="GED" evidence="4">
    <location>
        <begin position="761"/>
        <end position="854"/>
    </location>
</feature>
<dbReference type="Proteomes" id="UP000054196">
    <property type="component" value="Unassembled WGS sequence"/>
</dbReference>
<dbReference type="GeneID" id="18881692"/>
<dbReference type="GO" id="GO:0005525">
    <property type="term" value="F:GTP binding"/>
    <property type="evidence" value="ECO:0007669"/>
    <property type="project" value="InterPro"/>
</dbReference>